<name>A0A2I0J9K1_PUNGR</name>
<dbReference type="PANTHER" id="PTHR33116:SF80">
    <property type="entry name" value="REVERSE TRANSCRIPTASE ZINC-BINDING DOMAIN-CONTAINING PROTEIN"/>
    <property type="match status" value="1"/>
</dbReference>
<dbReference type="STRING" id="22663.A0A2I0J9K1"/>
<dbReference type="Pfam" id="PF00078">
    <property type="entry name" value="RVT_1"/>
    <property type="match status" value="1"/>
</dbReference>
<proteinExistence type="predicted"/>
<accession>A0A2I0J9K1</accession>
<feature type="domain" description="Reverse transcriptase" evidence="1">
    <location>
        <begin position="1"/>
        <end position="119"/>
    </location>
</feature>
<dbReference type="Proteomes" id="UP000233551">
    <property type="component" value="Unassembled WGS sequence"/>
</dbReference>
<dbReference type="EMBL" id="PGOL01001890">
    <property type="protein sequence ID" value="PKI52914.1"/>
    <property type="molecule type" value="Genomic_DNA"/>
</dbReference>
<evidence type="ECO:0000259" key="1">
    <source>
        <dbReference type="PROSITE" id="PS50878"/>
    </source>
</evidence>
<dbReference type="AlphaFoldDB" id="A0A2I0J9K1"/>
<comment type="caution">
    <text evidence="2">The sequence shown here is derived from an EMBL/GenBank/DDBJ whole genome shotgun (WGS) entry which is preliminary data.</text>
</comment>
<evidence type="ECO:0000313" key="3">
    <source>
        <dbReference type="Proteomes" id="UP000233551"/>
    </source>
</evidence>
<organism evidence="2 3">
    <name type="scientific">Punica granatum</name>
    <name type="common">Pomegranate</name>
    <dbReference type="NCBI Taxonomy" id="22663"/>
    <lineage>
        <taxon>Eukaryota</taxon>
        <taxon>Viridiplantae</taxon>
        <taxon>Streptophyta</taxon>
        <taxon>Embryophyta</taxon>
        <taxon>Tracheophyta</taxon>
        <taxon>Spermatophyta</taxon>
        <taxon>Magnoliopsida</taxon>
        <taxon>eudicotyledons</taxon>
        <taxon>Gunneridae</taxon>
        <taxon>Pentapetalae</taxon>
        <taxon>rosids</taxon>
        <taxon>malvids</taxon>
        <taxon>Myrtales</taxon>
        <taxon>Lythraceae</taxon>
        <taxon>Punica</taxon>
    </lineage>
</organism>
<sequence>MEGYFKGLKGLRQGDTLSPYLFIVAIEVLSNLLDKAAEEGHILYLPSCRKVKLTHSGFSDGLMIFLNSDVNSLKALLDIFYNFYMMYGLKLNPAKTEVFCAGMDEDSVKEMLSLSGFKRGKLLEDVVNWEAGKKGSSLFLVLGRRLVTMDKVERLYTTVNTACHLYGEEIGNLS</sequence>
<dbReference type="PROSITE" id="PS50878">
    <property type="entry name" value="RT_POL"/>
    <property type="match status" value="1"/>
</dbReference>
<dbReference type="PANTHER" id="PTHR33116">
    <property type="entry name" value="REVERSE TRANSCRIPTASE ZINC-BINDING DOMAIN-CONTAINING PROTEIN-RELATED-RELATED"/>
    <property type="match status" value="1"/>
</dbReference>
<keyword evidence="3" id="KW-1185">Reference proteome</keyword>
<evidence type="ECO:0000313" key="2">
    <source>
        <dbReference type="EMBL" id="PKI52914.1"/>
    </source>
</evidence>
<reference evidence="2 3" key="1">
    <citation type="submission" date="2017-11" db="EMBL/GenBank/DDBJ databases">
        <title>De-novo sequencing of pomegranate (Punica granatum L.) genome.</title>
        <authorList>
            <person name="Akparov Z."/>
            <person name="Amiraslanov A."/>
            <person name="Hajiyeva S."/>
            <person name="Abbasov M."/>
            <person name="Kaur K."/>
            <person name="Hamwieh A."/>
            <person name="Solovyev V."/>
            <person name="Salamov A."/>
            <person name="Braich B."/>
            <person name="Kosarev P."/>
            <person name="Mahmoud A."/>
            <person name="Hajiyev E."/>
            <person name="Babayeva S."/>
            <person name="Izzatullayeva V."/>
            <person name="Mammadov A."/>
            <person name="Mammadov A."/>
            <person name="Sharifova S."/>
            <person name="Ojaghi J."/>
            <person name="Eynullazada K."/>
            <person name="Bayramov B."/>
            <person name="Abdulazimova A."/>
            <person name="Shahmuradov I."/>
        </authorList>
    </citation>
    <scope>NUCLEOTIDE SEQUENCE [LARGE SCALE GENOMIC DNA]</scope>
    <source>
        <strain evidence="3">cv. AG2017</strain>
        <tissue evidence="2">Leaf</tissue>
    </source>
</reference>
<protein>
    <recommendedName>
        <fullName evidence="1">Reverse transcriptase domain-containing protein</fullName>
    </recommendedName>
</protein>
<gene>
    <name evidence="2" type="ORF">CRG98_026745</name>
</gene>
<dbReference type="InterPro" id="IPR000477">
    <property type="entry name" value="RT_dom"/>
</dbReference>